<evidence type="ECO:0000313" key="2">
    <source>
        <dbReference type="Proteomes" id="UP001055172"/>
    </source>
</evidence>
<proteinExistence type="predicted"/>
<accession>A0AA37GS67</accession>
<reference evidence="1 2" key="1">
    <citation type="submission" date="2021-07" db="EMBL/GenBank/DDBJ databases">
        <title>Genome data of Colletotrichum spaethianum.</title>
        <authorList>
            <person name="Utami Y.D."/>
            <person name="Hiruma K."/>
        </authorList>
    </citation>
    <scope>NUCLEOTIDE SEQUENCE [LARGE SCALE GENOMIC DNA]</scope>
    <source>
        <strain evidence="1 2">MAFF 242679</strain>
    </source>
</reference>
<dbReference type="Proteomes" id="UP001055172">
    <property type="component" value="Unassembled WGS sequence"/>
</dbReference>
<gene>
    <name evidence="1" type="ORF">ColLi_08284</name>
</gene>
<organism evidence="1 2">
    <name type="scientific">Colletotrichum liriopes</name>
    <dbReference type="NCBI Taxonomy" id="708192"/>
    <lineage>
        <taxon>Eukaryota</taxon>
        <taxon>Fungi</taxon>
        <taxon>Dikarya</taxon>
        <taxon>Ascomycota</taxon>
        <taxon>Pezizomycotina</taxon>
        <taxon>Sordariomycetes</taxon>
        <taxon>Hypocreomycetidae</taxon>
        <taxon>Glomerellales</taxon>
        <taxon>Glomerellaceae</taxon>
        <taxon>Colletotrichum</taxon>
        <taxon>Colletotrichum spaethianum species complex</taxon>
    </lineage>
</organism>
<evidence type="ECO:0000313" key="1">
    <source>
        <dbReference type="EMBL" id="GJC85446.1"/>
    </source>
</evidence>
<dbReference type="AlphaFoldDB" id="A0AA37GS67"/>
<protein>
    <submittedName>
        <fullName evidence="1">Uncharacterized protein</fullName>
    </submittedName>
</protein>
<dbReference type="EMBL" id="BPPX01000018">
    <property type="protein sequence ID" value="GJC85446.1"/>
    <property type="molecule type" value="Genomic_DNA"/>
</dbReference>
<comment type="caution">
    <text evidence="1">The sequence shown here is derived from an EMBL/GenBank/DDBJ whole genome shotgun (WGS) entry which is preliminary data.</text>
</comment>
<keyword evidence="2" id="KW-1185">Reference proteome</keyword>
<sequence length="144" mass="15800">MAETPLPVIAAGTVDPASMSRSMSTNLALDRTKKFREALEADDLTALGSCFYAEQAYWKDQLALTYHLRTFQQAGAIAASLIETKKLRGVDNMELEGEANFVSVSPTLQFIDCNFTFKTRSPGAACHGKLLLLPNKTKEELLVL</sequence>
<name>A0AA37GS67_9PEZI</name>